<dbReference type="Proteomes" id="UP001230268">
    <property type="component" value="Unassembled WGS sequence"/>
</dbReference>
<sequence length="81" mass="8888">MSAQENEIDEAIALFGPSNGSVLSREQALDILSALGICLRGSDVDAMLPTELTAEELKAMLPQLRTKNMQREELVQLMRVS</sequence>
<protein>
    <submittedName>
        <fullName evidence="1">Uncharacterized protein</fullName>
    </submittedName>
</protein>
<keyword evidence="2" id="KW-1185">Reference proteome</keyword>
<evidence type="ECO:0000313" key="2">
    <source>
        <dbReference type="Proteomes" id="UP001230268"/>
    </source>
</evidence>
<organism evidence="1 2">
    <name type="scientific">Babesia gibsoni</name>
    <dbReference type="NCBI Taxonomy" id="33632"/>
    <lineage>
        <taxon>Eukaryota</taxon>
        <taxon>Sar</taxon>
        <taxon>Alveolata</taxon>
        <taxon>Apicomplexa</taxon>
        <taxon>Aconoidasida</taxon>
        <taxon>Piroplasmida</taxon>
        <taxon>Babesiidae</taxon>
        <taxon>Babesia</taxon>
    </lineage>
</organism>
<proteinExistence type="predicted"/>
<gene>
    <name evidence="1" type="ORF">BgAZ_402590</name>
</gene>
<name>A0AAD8LHE0_BABGI</name>
<evidence type="ECO:0000313" key="1">
    <source>
        <dbReference type="EMBL" id="KAK1442229.1"/>
    </source>
</evidence>
<comment type="caution">
    <text evidence="1">The sequence shown here is derived from an EMBL/GenBank/DDBJ whole genome shotgun (WGS) entry which is preliminary data.</text>
</comment>
<reference evidence="1" key="1">
    <citation type="submission" date="2023-08" db="EMBL/GenBank/DDBJ databases">
        <title>Draft sequence of the Babesia gibsoni genome.</title>
        <authorList>
            <person name="Yamagishi J.Y."/>
            <person name="Xuan X.X."/>
        </authorList>
    </citation>
    <scope>NUCLEOTIDE SEQUENCE</scope>
    <source>
        <strain evidence="1">Azabu</strain>
    </source>
</reference>
<dbReference type="AlphaFoldDB" id="A0AAD8LHE0"/>
<dbReference type="EMBL" id="JAVEPI010000004">
    <property type="protein sequence ID" value="KAK1442229.1"/>
    <property type="molecule type" value="Genomic_DNA"/>
</dbReference>
<accession>A0AAD8LHE0</accession>